<feature type="domain" description="SnoaL-like" evidence="2">
    <location>
        <begin position="35"/>
        <end position="162"/>
    </location>
</feature>
<dbReference type="Proteomes" id="UP001138757">
    <property type="component" value="Unassembled WGS sequence"/>
</dbReference>
<dbReference type="Gene3D" id="3.10.450.50">
    <property type="match status" value="1"/>
</dbReference>
<sequence length="172" mass="18425">MPPTRFLALAVLLGLTVSSASPIASAGALADRVRVLEDQQAIRAVLIQYGDYLDAQDYGHYAALFAKDGVWTGGYGTATGPAAIQALMEKSMGKPAPGFINRTKFHLMATEQIAVTGDTATVRSRFTVFTADADGRPAPSRAGRYVDAFVREPGGWRIKRRTTYGIIPYSGP</sequence>
<organism evidence="3 4">
    <name type="scientific">Sphingobium nicotianae</name>
    <dbReference type="NCBI Taxonomy" id="2782607"/>
    <lineage>
        <taxon>Bacteria</taxon>
        <taxon>Pseudomonadati</taxon>
        <taxon>Pseudomonadota</taxon>
        <taxon>Alphaproteobacteria</taxon>
        <taxon>Sphingomonadales</taxon>
        <taxon>Sphingomonadaceae</taxon>
        <taxon>Sphingobium</taxon>
    </lineage>
</organism>
<dbReference type="InterPro" id="IPR037401">
    <property type="entry name" value="SnoaL-like"/>
</dbReference>
<accession>A0A9X1IT98</accession>
<feature type="signal peptide" evidence="1">
    <location>
        <begin position="1"/>
        <end position="26"/>
    </location>
</feature>
<proteinExistence type="predicted"/>
<protein>
    <submittedName>
        <fullName evidence="3">Nuclear transport factor 2 family protein</fullName>
    </submittedName>
</protein>
<keyword evidence="1" id="KW-0732">Signal</keyword>
<name>A0A9X1IT98_9SPHN</name>
<dbReference type="SUPFAM" id="SSF54427">
    <property type="entry name" value="NTF2-like"/>
    <property type="match status" value="1"/>
</dbReference>
<reference evidence="3" key="1">
    <citation type="submission" date="2021-05" db="EMBL/GenBank/DDBJ databases">
        <title>Genome of Sphingobium sp. strain.</title>
        <authorList>
            <person name="Fan R."/>
        </authorList>
    </citation>
    <scope>NUCLEOTIDE SEQUENCE</scope>
    <source>
        <strain evidence="3">H33</strain>
    </source>
</reference>
<feature type="chain" id="PRO_5040753639" evidence="1">
    <location>
        <begin position="27"/>
        <end position="172"/>
    </location>
</feature>
<gene>
    <name evidence="3" type="ORF">KK488_19325</name>
</gene>
<evidence type="ECO:0000259" key="2">
    <source>
        <dbReference type="Pfam" id="PF13577"/>
    </source>
</evidence>
<evidence type="ECO:0000313" key="4">
    <source>
        <dbReference type="Proteomes" id="UP001138757"/>
    </source>
</evidence>
<dbReference type="Pfam" id="PF13577">
    <property type="entry name" value="SnoaL_4"/>
    <property type="match status" value="1"/>
</dbReference>
<dbReference type="InterPro" id="IPR032710">
    <property type="entry name" value="NTF2-like_dom_sf"/>
</dbReference>
<dbReference type="RefSeq" id="WP_214625365.1">
    <property type="nucleotide sequence ID" value="NZ_JAHGAW010000015.1"/>
</dbReference>
<dbReference type="EMBL" id="JAHGAW010000015">
    <property type="protein sequence ID" value="MBT2189105.1"/>
    <property type="molecule type" value="Genomic_DNA"/>
</dbReference>
<dbReference type="AlphaFoldDB" id="A0A9X1IT98"/>
<keyword evidence="4" id="KW-1185">Reference proteome</keyword>
<evidence type="ECO:0000256" key="1">
    <source>
        <dbReference type="SAM" id="SignalP"/>
    </source>
</evidence>
<dbReference type="CDD" id="cd00531">
    <property type="entry name" value="NTF2_like"/>
    <property type="match status" value="1"/>
</dbReference>
<comment type="caution">
    <text evidence="3">The sequence shown here is derived from an EMBL/GenBank/DDBJ whole genome shotgun (WGS) entry which is preliminary data.</text>
</comment>
<evidence type="ECO:0000313" key="3">
    <source>
        <dbReference type="EMBL" id="MBT2189105.1"/>
    </source>
</evidence>